<dbReference type="PROSITE" id="PS50011">
    <property type="entry name" value="PROTEIN_KINASE_DOM"/>
    <property type="match status" value="1"/>
</dbReference>
<evidence type="ECO:0000256" key="3">
    <source>
        <dbReference type="ARBA" id="ARBA00022679"/>
    </source>
</evidence>
<evidence type="ECO:0000256" key="7">
    <source>
        <dbReference type="SAM" id="MobiDB-lite"/>
    </source>
</evidence>
<dbReference type="SUPFAM" id="SSF56112">
    <property type="entry name" value="Protein kinase-like (PK-like)"/>
    <property type="match status" value="1"/>
</dbReference>
<dbReference type="Gene3D" id="1.10.510.10">
    <property type="entry name" value="Transferase(Phosphotransferase) domain 1"/>
    <property type="match status" value="1"/>
</dbReference>
<comment type="caution">
    <text evidence="9">The sequence shown here is derived from an EMBL/GenBank/DDBJ whole genome shotgun (WGS) entry which is preliminary data.</text>
</comment>
<dbReference type="EMBL" id="CAJMXA010004072">
    <property type="protein sequence ID" value="CAE6533647.1"/>
    <property type="molecule type" value="Genomic_DNA"/>
</dbReference>
<evidence type="ECO:0000256" key="1">
    <source>
        <dbReference type="ARBA" id="ARBA00006529"/>
    </source>
</evidence>
<evidence type="ECO:0000313" key="9">
    <source>
        <dbReference type="EMBL" id="CAE6533647.1"/>
    </source>
</evidence>
<evidence type="ECO:0000256" key="2">
    <source>
        <dbReference type="ARBA" id="ARBA00022527"/>
    </source>
</evidence>
<evidence type="ECO:0000256" key="4">
    <source>
        <dbReference type="ARBA" id="ARBA00022741"/>
    </source>
</evidence>
<evidence type="ECO:0000313" key="10">
    <source>
        <dbReference type="Proteomes" id="UP000663853"/>
    </source>
</evidence>
<dbReference type="InterPro" id="IPR011009">
    <property type="entry name" value="Kinase-like_dom_sf"/>
</dbReference>
<dbReference type="AlphaFoldDB" id="A0A8H3DS15"/>
<feature type="region of interest" description="Disordered" evidence="7">
    <location>
        <begin position="52"/>
        <end position="78"/>
    </location>
</feature>
<keyword evidence="6" id="KW-0067">ATP-binding</keyword>
<organism evidence="9 10">
    <name type="scientific">Rhizoctonia solani</name>
    <dbReference type="NCBI Taxonomy" id="456999"/>
    <lineage>
        <taxon>Eukaryota</taxon>
        <taxon>Fungi</taxon>
        <taxon>Dikarya</taxon>
        <taxon>Basidiomycota</taxon>
        <taxon>Agaricomycotina</taxon>
        <taxon>Agaricomycetes</taxon>
        <taxon>Cantharellales</taxon>
        <taxon>Ceratobasidiaceae</taxon>
        <taxon>Rhizoctonia</taxon>
    </lineage>
</organism>
<evidence type="ECO:0000256" key="5">
    <source>
        <dbReference type="ARBA" id="ARBA00022777"/>
    </source>
</evidence>
<evidence type="ECO:0000259" key="8">
    <source>
        <dbReference type="PROSITE" id="PS50011"/>
    </source>
</evidence>
<proteinExistence type="inferred from homology"/>
<accession>A0A8H3DS15</accession>
<reference evidence="9" key="1">
    <citation type="submission" date="2021-01" db="EMBL/GenBank/DDBJ databases">
        <authorList>
            <person name="Kaushik A."/>
        </authorList>
    </citation>
    <scope>NUCLEOTIDE SEQUENCE</scope>
    <source>
        <strain evidence="9">AG6-10EEA</strain>
    </source>
</reference>
<dbReference type="InterPro" id="IPR000719">
    <property type="entry name" value="Prot_kinase_dom"/>
</dbReference>
<dbReference type="InterPro" id="IPR001245">
    <property type="entry name" value="Ser-Thr/Tyr_kinase_cat_dom"/>
</dbReference>
<keyword evidence="3" id="KW-0808">Transferase</keyword>
<dbReference type="PANTHER" id="PTHR11584">
    <property type="entry name" value="SERINE/THREONINE PROTEIN KINASE"/>
    <property type="match status" value="1"/>
</dbReference>
<dbReference type="GO" id="GO:0005524">
    <property type="term" value="F:ATP binding"/>
    <property type="evidence" value="ECO:0007669"/>
    <property type="project" value="UniProtKB-KW"/>
</dbReference>
<keyword evidence="2" id="KW-0723">Serine/threonine-protein kinase</keyword>
<name>A0A8H3DS15_9AGAM</name>
<dbReference type="Pfam" id="PF07714">
    <property type="entry name" value="PK_Tyr_Ser-Thr"/>
    <property type="match status" value="1"/>
</dbReference>
<dbReference type="PANTHER" id="PTHR11584:SF369">
    <property type="entry name" value="MITOGEN-ACTIVATED PROTEIN KINASE KINASE KINASE 19-RELATED"/>
    <property type="match status" value="1"/>
</dbReference>
<comment type="similarity">
    <text evidence="1">Belongs to the protein kinase superfamily. STE Ser/Thr protein kinase family. MAP kinase kinase kinase subfamily.</text>
</comment>
<protein>
    <recommendedName>
        <fullName evidence="8">Protein kinase domain-containing protein</fullName>
    </recommendedName>
</protein>
<feature type="domain" description="Protein kinase" evidence="8">
    <location>
        <begin position="1"/>
        <end position="244"/>
    </location>
</feature>
<sequence length="244" mass="26557">MSLVVSTFTTYSTVPSWTTEPALERIEPTDDNPITTFVDNTNRYEMPDVPDYYSVEDGATPSKTTTTGEVKEDGDDGTNQIAICEKSLTIMSSGSYSLTANISYDPSPQVHGDIKALNVLVSPDGVAKLTDFGLSTMSESSIAFSATTTSQAGSVRWMAPELLLDESPKSKPSDVYALGMTILEIFTGSMPYSECRRDVSVMGLVQKGAFPTRPMKQFKNDERGDQTWNILVVTRLASMLALDV</sequence>
<dbReference type="Proteomes" id="UP000663853">
    <property type="component" value="Unassembled WGS sequence"/>
</dbReference>
<evidence type="ECO:0000256" key="6">
    <source>
        <dbReference type="ARBA" id="ARBA00022840"/>
    </source>
</evidence>
<keyword evidence="5" id="KW-0418">Kinase</keyword>
<keyword evidence="4" id="KW-0547">Nucleotide-binding</keyword>
<dbReference type="SMART" id="SM00220">
    <property type="entry name" value="S_TKc"/>
    <property type="match status" value="1"/>
</dbReference>
<gene>
    <name evidence="9" type="ORF">RDB_LOCUS173311</name>
</gene>
<dbReference type="GO" id="GO:0004674">
    <property type="term" value="F:protein serine/threonine kinase activity"/>
    <property type="evidence" value="ECO:0007669"/>
    <property type="project" value="UniProtKB-KW"/>
</dbReference>